<dbReference type="InterPro" id="IPR044946">
    <property type="entry name" value="Restrct_endonuc_typeI_TRD_sf"/>
</dbReference>
<dbReference type="PANTHER" id="PTHR43140:SF1">
    <property type="entry name" value="TYPE I RESTRICTION ENZYME ECOKI SPECIFICITY SUBUNIT"/>
    <property type="match status" value="1"/>
</dbReference>
<dbReference type="InterPro" id="IPR051212">
    <property type="entry name" value="Type-I_RE_S_subunit"/>
</dbReference>
<protein>
    <recommendedName>
        <fullName evidence="5">Type I restriction modification DNA specificity domain-containing protein</fullName>
    </recommendedName>
</protein>
<feature type="coiled-coil region" evidence="4">
    <location>
        <begin position="153"/>
        <end position="190"/>
    </location>
</feature>
<evidence type="ECO:0000256" key="3">
    <source>
        <dbReference type="ARBA" id="ARBA00023125"/>
    </source>
</evidence>
<dbReference type="CDD" id="cd17253">
    <property type="entry name" value="RMtype1_S_Eco933I-TRD2-CR2_like"/>
    <property type="match status" value="1"/>
</dbReference>
<keyword evidence="4" id="KW-0175">Coiled coil</keyword>
<feature type="domain" description="Type I restriction modification DNA specificity" evidence="5">
    <location>
        <begin position="38"/>
        <end position="172"/>
    </location>
</feature>
<accession>A0A7K4AJV7</accession>
<evidence type="ECO:0000259" key="5">
    <source>
        <dbReference type="Pfam" id="PF01420"/>
    </source>
</evidence>
<dbReference type="GO" id="GO:0009307">
    <property type="term" value="P:DNA restriction-modification system"/>
    <property type="evidence" value="ECO:0007669"/>
    <property type="project" value="UniProtKB-KW"/>
</dbReference>
<proteinExistence type="inferred from homology"/>
<dbReference type="EMBL" id="JAAYUN010000160">
    <property type="protein sequence ID" value="NLJ23242.1"/>
    <property type="molecule type" value="Genomic_DNA"/>
</dbReference>
<dbReference type="PANTHER" id="PTHR43140">
    <property type="entry name" value="TYPE-1 RESTRICTION ENZYME ECOKI SPECIFICITY PROTEIN"/>
    <property type="match status" value="1"/>
</dbReference>
<gene>
    <name evidence="6" type="ORF">GX426_09075</name>
</gene>
<comment type="similarity">
    <text evidence="1">Belongs to the type-I restriction system S methylase family.</text>
</comment>
<reference evidence="6 7" key="1">
    <citation type="journal article" date="2020" name="Biotechnol. Biofuels">
        <title>New insights from the biogas microbiome by comprehensive genome-resolved metagenomics of nearly 1600 species originating from multiple anaerobic digesters.</title>
        <authorList>
            <person name="Campanaro S."/>
            <person name="Treu L."/>
            <person name="Rodriguez-R L.M."/>
            <person name="Kovalovszki A."/>
            <person name="Ziels R.M."/>
            <person name="Maus I."/>
            <person name="Zhu X."/>
            <person name="Kougias P.G."/>
            <person name="Basile A."/>
            <person name="Luo G."/>
            <person name="Schluter A."/>
            <person name="Konstantinidis K.T."/>
            <person name="Angelidaki I."/>
        </authorList>
    </citation>
    <scope>NUCLEOTIDE SEQUENCE [LARGE SCALE GENOMIC DNA]</scope>
    <source>
        <strain evidence="6">AS27yjCOA_157</strain>
    </source>
</reference>
<comment type="caution">
    <text evidence="6">The sequence shown here is derived from an EMBL/GenBank/DDBJ whole genome shotgun (WGS) entry which is preliminary data.</text>
</comment>
<organism evidence="6 7">
    <name type="scientific">Methanothrix soehngenii</name>
    <name type="common">Methanosaeta concilii</name>
    <dbReference type="NCBI Taxonomy" id="2223"/>
    <lineage>
        <taxon>Archaea</taxon>
        <taxon>Methanobacteriati</taxon>
        <taxon>Methanobacteriota</taxon>
        <taxon>Stenosarchaea group</taxon>
        <taxon>Methanomicrobia</taxon>
        <taxon>Methanotrichales</taxon>
        <taxon>Methanotrichaceae</taxon>
        <taxon>Methanothrix</taxon>
    </lineage>
</organism>
<dbReference type="Proteomes" id="UP000544742">
    <property type="component" value="Unassembled WGS sequence"/>
</dbReference>
<name>A0A7K4AJV7_METSH</name>
<sequence>MAMNKKWPIVPLKKVLKPVSRPEPVDPEKTYHILGAHWYAQGLYTKYIIKGAQIQAKKLYKIEKGDFVYNRLFAWKGSFSVAVDENDGCYVSNEFPSFAIDNDILYSKYLWKLFSLDSIWDEALGLSTGGTPTSRNRLKEEKLLAMNIPLPPLEEQRRIVARIEELVARIEEAQELRRRGVEEMDALKSSAKSVFFSKEFNKQWPIMALSDIADIRAGATLGRSLCGPTIKLPYLRVANVQDGYLDLGSIKEIEILESEQEKWQLQDGDILLTEGGDWDKLGRGVVWHSEIKMCIHQNHIFRLRVNPNEFDPEYLCSLIGSAYGKDYFRAASKQTTNLASINQRQLKAFKAFKPPLEEQRRIIAYVDALQSNLDALKRHQAETANKLDALMPSILNKAFSGEL</sequence>
<dbReference type="SUPFAM" id="SSF116734">
    <property type="entry name" value="DNA methylase specificity domain"/>
    <property type="match status" value="2"/>
</dbReference>
<evidence type="ECO:0000256" key="2">
    <source>
        <dbReference type="ARBA" id="ARBA00022747"/>
    </source>
</evidence>
<evidence type="ECO:0000256" key="1">
    <source>
        <dbReference type="ARBA" id="ARBA00010923"/>
    </source>
</evidence>
<evidence type="ECO:0000313" key="7">
    <source>
        <dbReference type="Proteomes" id="UP000544742"/>
    </source>
</evidence>
<feature type="domain" description="Type I restriction modification DNA specificity" evidence="5">
    <location>
        <begin position="201"/>
        <end position="378"/>
    </location>
</feature>
<dbReference type="AlphaFoldDB" id="A0A7K4AJV7"/>
<evidence type="ECO:0000256" key="4">
    <source>
        <dbReference type="SAM" id="Coils"/>
    </source>
</evidence>
<dbReference type="Pfam" id="PF01420">
    <property type="entry name" value="Methylase_S"/>
    <property type="match status" value="2"/>
</dbReference>
<dbReference type="GO" id="GO:0003677">
    <property type="term" value="F:DNA binding"/>
    <property type="evidence" value="ECO:0007669"/>
    <property type="project" value="UniProtKB-KW"/>
</dbReference>
<dbReference type="Gene3D" id="3.90.220.20">
    <property type="entry name" value="DNA methylase specificity domains"/>
    <property type="match status" value="2"/>
</dbReference>
<keyword evidence="2" id="KW-0680">Restriction system</keyword>
<keyword evidence="3" id="KW-0238">DNA-binding</keyword>
<dbReference type="InterPro" id="IPR000055">
    <property type="entry name" value="Restrct_endonuc_typeI_TRD"/>
</dbReference>
<evidence type="ECO:0000313" key="6">
    <source>
        <dbReference type="EMBL" id="NLJ23242.1"/>
    </source>
</evidence>